<organism evidence="1 2">
    <name type="scientific">Crotalaria pallida</name>
    <name type="common">Smooth rattlebox</name>
    <name type="synonym">Crotalaria striata</name>
    <dbReference type="NCBI Taxonomy" id="3830"/>
    <lineage>
        <taxon>Eukaryota</taxon>
        <taxon>Viridiplantae</taxon>
        <taxon>Streptophyta</taxon>
        <taxon>Embryophyta</taxon>
        <taxon>Tracheophyta</taxon>
        <taxon>Spermatophyta</taxon>
        <taxon>Magnoliopsida</taxon>
        <taxon>eudicotyledons</taxon>
        <taxon>Gunneridae</taxon>
        <taxon>Pentapetalae</taxon>
        <taxon>rosids</taxon>
        <taxon>fabids</taxon>
        <taxon>Fabales</taxon>
        <taxon>Fabaceae</taxon>
        <taxon>Papilionoideae</taxon>
        <taxon>50 kb inversion clade</taxon>
        <taxon>genistoids sensu lato</taxon>
        <taxon>core genistoids</taxon>
        <taxon>Crotalarieae</taxon>
        <taxon>Crotalaria</taxon>
    </lineage>
</organism>
<keyword evidence="2" id="KW-1185">Reference proteome</keyword>
<name>A0AAN9FLW2_CROPI</name>
<proteinExistence type="predicted"/>
<accession>A0AAN9FLW2</accession>
<gene>
    <name evidence="1" type="ORF">RIF29_16867</name>
</gene>
<dbReference type="EMBL" id="JAYWIO010000003">
    <property type="protein sequence ID" value="KAK7275745.1"/>
    <property type="molecule type" value="Genomic_DNA"/>
</dbReference>
<comment type="caution">
    <text evidence="1">The sequence shown here is derived from an EMBL/GenBank/DDBJ whole genome shotgun (WGS) entry which is preliminary data.</text>
</comment>
<dbReference type="AlphaFoldDB" id="A0AAN9FLW2"/>
<dbReference type="Proteomes" id="UP001372338">
    <property type="component" value="Unassembled WGS sequence"/>
</dbReference>
<protein>
    <submittedName>
        <fullName evidence="1">Uncharacterized protein</fullName>
    </submittedName>
</protein>
<evidence type="ECO:0000313" key="2">
    <source>
        <dbReference type="Proteomes" id="UP001372338"/>
    </source>
</evidence>
<reference evidence="1 2" key="1">
    <citation type="submission" date="2024-01" db="EMBL/GenBank/DDBJ databases">
        <title>The genomes of 5 underutilized Papilionoideae crops provide insights into root nodulation and disease resistanc.</title>
        <authorList>
            <person name="Yuan L."/>
        </authorList>
    </citation>
    <scope>NUCLEOTIDE SEQUENCE [LARGE SCALE GENOMIC DNA]</scope>
    <source>
        <strain evidence="1">ZHUSHIDOU_FW_LH</strain>
        <tissue evidence="1">Leaf</tissue>
    </source>
</reference>
<sequence length="79" mass="8234">MRLMTMVGGVGVRVMNELTTVLRTLGAVSMGVVAVGCDCAMGDVGVRVVWGLGGCGYGCGGSGLRLWGGCKLQLWLWVR</sequence>
<evidence type="ECO:0000313" key="1">
    <source>
        <dbReference type="EMBL" id="KAK7275745.1"/>
    </source>
</evidence>